<gene>
    <name evidence="1" type="ORF">EHQ59_06495</name>
</gene>
<dbReference type="Proteomes" id="UP000297609">
    <property type="component" value="Unassembled WGS sequence"/>
</dbReference>
<evidence type="ECO:0000313" key="2">
    <source>
        <dbReference type="Proteomes" id="UP000297609"/>
    </source>
</evidence>
<dbReference type="EMBL" id="RQGG01000015">
    <property type="protein sequence ID" value="TGL54507.1"/>
    <property type="molecule type" value="Genomic_DNA"/>
</dbReference>
<sequence>MSKAKMKISQEIIPDKVLGEGKYFRDFLTAIKNQDCKSVLSVLDDTVYFSTGERTDGIFRRKDRFFEEKHKFLICDLFFETRTLQKKIAILFDTNQIEPSFVSPRDWLEKSMEIRFITMEGGSNGDEVNIVFLGGRYFHPEDHFRNSRDLDFMFRCPSGFQKKCYLYSFTVY</sequence>
<dbReference type="AlphaFoldDB" id="A0A4R9JRZ8"/>
<evidence type="ECO:0000313" key="1">
    <source>
        <dbReference type="EMBL" id="TGL54507.1"/>
    </source>
</evidence>
<reference evidence="1" key="1">
    <citation type="journal article" date="2019" name="PLoS Negl. Trop. Dis.">
        <title>Revisiting the worldwide diversity of Leptospira species in the environment.</title>
        <authorList>
            <person name="Vincent A.T."/>
            <person name="Schiettekatte O."/>
            <person name="Bourhy P."/>
            <person name="Veyrier F.J."/>
            <person name="Picardeau M."/>
        </authorList>
    </citation>
    <scope>NUCLEOTIDE SEQUENCE [LARGE SCALE GENOMIC DNA]</scope>
    <source>
        <strain evidence="1">201702454</strain>
    </source>
</reference>
<organism evidence="1 2">
    <name type="scientific">Leptospira kemamanensis</name>
    <dbReference type="NCBI Taxonomy" id="2484942"/>
    <lineage>
        <taxon>Bacteria</taxon>
        <taxon>Pseudomonadati</taxon>
        <taxon>Spirochaetota</taxon>
        <taxon>Spirochaetia</taxon>
        <taxon>Leptospirales</taxon>
        <taxon>Leptospiraceae</taxon>
        <taxon>Leptospira</taxon>
    </lineage>
</organism>
<keyword evidence="2" id="KW-1185">Reference proteome</keyword>
<name>A0A4R9JRZ8_9LEPT</name>
<protein>
    <submittedName>
        <fullName evidence="1">Uncharacterized protein</fullName>
    </submittedName>
</protein>
<accession>A0A4R9JRZ8</accession>
<dbReference type="OrthoDB" id="347189at2"/>
<comment type="caution">
    <text evidence="1">The sequence shown here is derived from an EMBL/GenBank/DDBJ whole genome shotgun (WGS) entry which is preliminary data.</text>
</comment>
<proteinExistence type="predicted"/>
<dbReference type="RefSeq" id="WP_135618514.1">
    <property type="nucleotide sequence ID" value="NZ_RQGG01000015.1"/>
</dbReference>